<evidence type="ECO:0000256" key="1">
    <source>
        <dbReference type="ARBA" id="ARBA00022741"/>
    </source>
</evidence>
<keyword evidence="2 5" id="KW-0067">ATP-binding</keyword>
<dbReference type="PANTHER" id="PTHR43394">
    <property type="entry name" value="ATP-DEPENDENT PERMEASE MDL1, MITOCHONDRIAL"/>
    <property type="match status" value="1"/>
</dbReference>
<keyword evidence="3" id="KW-1133">Transmembrane helix</keyword>
<dbReference type="PANTHER" id="PTHR43394:SF1">
    <property type="entry name" value="ATP-BINDING CASSETTE SUB-FAMILY B MEMBER 10, MITOCHONDRIAL"/>
    <property type="match status" value="1"/>
</dbReference>
<evidence type="ECO:0000313" key="5">
    <source>
        <dbReference type="EMBL" id="GJE94226.1"/>
    </source>
</evidence>
<gene>
    <name evidence="5" type="ORF">PsYK624_103940</name>
</gene>
<dbReference type="SMART" id="SM00382">
    <property type="entry name" value="AAA"/>
    <property type="match status" value="1"/>
</dbReference>
<evidence type="ECO:0000259" key="4">
    <source>
        <dbReference type="PROSITE" id="PS50893"/>
    </source>
</evidence>
<dbReference type="GO" id="GO:0005524">
    <property type="term" value="F:ATP binding"/>
    <property type="evidence" value="ECO:0007669"/>
    <property type="project" value="UniProtKB-KW"/>
</dbReference>
<keyword evidence="1" id="KW-0547">Nucleotide-binding</keyword>
<evidence type="ECO:0000256" key="3">
    <source>
        <dbReference type="SAM" id="Phobius"/>
    </source>
</evidence>
<feature type="transmembrane region" description="Helical" evidence="3">
    <location>
        <begin position="80"/>
        <end position="104"/>
    </location>
</feature>
<dbReference type="Gene3D" id="3.40.50.300">
    <property type="entry name" value="P-loop containing nucleotide triphosphate hydrolases"/>
    <property type="match status" value="1"/>
</dbReference>
<organism evidence="5 6">
    <name type="scientific">Phanerochaete sordida</name>
    <dbReference type="NCBI Taxonomy" id="48140"/>
    <lineage>
        <taxon>Eukaryota</taxon>
        <taxon>Fungi</taxon>
        <taxon>Dikarya</taxon>
        <taxon>Basidiomycota</taxon>
        <taxon>Agaricomycotina</taxon>
        <taxon>Agaricomycetes</taxon>
        <taxon>Polyporales</taxon>
        <taxon>Phanerochaetaceae</taxon>
        <taxon>Phanerochaete</taxon>
    </lineage>
</organism>
<comment type="caution">
    <text evidence="5">The sequence shown here is derived from an EMBL/GenBank/DDBJ whole genome shotgun (WGS) entry which is preliminary data.</text>
</comment>
<dbReference type="GO" id="GO:0015421">
    <property type="term" value="F:ABC-type oligopeptide transporter activity"/>
    <property type="evidence" value="ECO:0007669"/>
    <property type="project" value="TreeGrafter"/>
</dbReference>
<evidence type="ECO:0000313" key="6">
    <source>
        <dbReference type="Proteomes" id="UP000703269"/>
    </source>
</evidence>
<keyword evidence="6" id="KW-1185">Reference proteome</keyword>
<sequence>MGGRRRGASRRITSRKGVFNPEDTKRVKHTRLGVWDLYEEKVPELERLPGLSRLERFLTLRQTLPYVWRMVKDIGSIRSCWLLLALYLILELIGALVPAAVLWYKGQLLSIVQTAVDSRTVDKELLLRVTFGMWVCRILTRLLKYAKSHVTVPLKARLKQHYSVHLFAARARLDVPTFEDPSVQRQLDSASHVNGQSVAWGTFTMLSGLLTTAIKVISQTSVLARVLKGQQDGTLLAVVSFAPELVQWMQWQRGSLHSGGVWAATTKSKDFVKLQGLKRVVNDLEHRKEFVAGNMAEHVTAMFKRALGRVGDYADDFFETYREYRNREQLGVGMFLRDSISELPQIAFALRAVQYPASIPVSLASLSLIQENTSNLTWSIGHFLEQTGSIADQLATVRKLYEVAHIPNRIPDGDTPFPEDTQKVHAGVTVEFQNVSFLYPGAQDFALRDVSFKLNMGQLCVIVGANGSGKSTILKLMIRLYDPTEGQILLDGKDIRTLKLADLRQAVSVLFQDYTHFPLSIRDNIALGDPAHADDDARIRLAAQLGGSETLIDRLPDGFDTYLERPVTDHYSGLPEGTKTLFGRPVDYNSVRAAGNMAATATMGLSGGQMQRLALSRTFMRSVVSEDSQVGLLLFDEPSASLDPTAEHDLFVRLRELRGNKTMIFSSHRFGNLTRHADLILYMDDSRIVEFGTHEQLLRADGEYARIWKLQAQAFL</sequence>
<evidence type="ECO:0000256" key="2">
    <source>
        <dbReference type="ARBA" id="ARBA00022840"/>
    </source>
</evidence>
<dbReference type="AlphaFoldDB" id="A0A9P3LG57"/>
<protein>
    <submittedName>
        <fullName evidence="5">ABC transporter ATP-binding protein</fullName>
    </submittedName>
</protein>
<keyword evidence="3" id="KW-0472">Membrane</keyword>
<dbReference type="OrthoDB" id="6500128at2759"/>
<feature type="domain" description="ABC transporter" evidence="4">
    <location>
        <begin position="430"/>
        <end position="710"/>
    </location>
</feature>
<dbReference type="GO" id="GO:0016887">
    <property type="term" value="F:ATP hydrolysis activity"/>
    <property type="evidence" value="ECO:0007669"/>
    <property type="project" value="InterPro"/>
</dbReference>
<dbReference type="InterPro" id="IPR003593">
    <property type="entry name" value="AAA+_ATPase"/>
</dbReference>
<dbReference type="Pfam" id="PF00005">
    <property type="entry name" value="ABC_tran"/>
    <property type="match status" value="1"/>
</dbReference>
<accession>A0A9P3LG57</accession>
<keyword evidence="3" id="KW-0812">Transmembrane</keyword>
<dbReference type="PROSITE" id="PS00211">
    <property type="entry name" value="ABC_TRANSPORTER_1"/>
    <property type="match status" value="1"/>
</dbReference>
<dbReference type="InterPro" id="IPR003439">
    <property type="entry name" value="ABC_transporter-like_ATP-bd"/>
</dbReference>
<proteinExistence type="predicted"/>
<name>A0A9P3LG57_9APHY</name>
<dbReference type="InterPro" id="IPR027417">
    <property type="entry name" value="P-loop_NTPase"/>
</dbReference>
<dbReference type="PROSITE" id="PS50893">
    <property type="entry name" value="ABC_TRANSPORTER_2"/>
    <property type="match status" value="1"/>
</dbReference>
<dbReference type="Proteomes" id="UP000703269">
    <property type="component" value="Unassembled WGS sequence"/>
</dbReference>
<dbReference type="InterPro" id="IPR017871">
    <property type="entry name" value="ABC_transporter-like_CS"/>
</dbReference>
<dbReference type="InterPro" id="IPR039421">
    <property type="entry name" value="Type_1_exporter"/>
</dbReference>
<dbReference type="EMBL" id="BPQB01000038">
    <property type="protein sequence ID" value="GJE94226.1"/>
    <property type="molecule type" value="Genomic_DNA"/>
</dbReference>
<reference evidence="5 6" key="1">
    <citation type="submission" date="2021-08" db="EMBL/GenBank/DDBJ databases">
        <title>Draft Genome Sequence of Phanerochaete sordida strain YK-624.</title>
        <authorList>
            <person name="Mori T."/>
            <person name="Dohra H."/>
            <person name="Suzuki T."/>
            <person name="Kawagishi H."/>
            <person name="Hirai H."/>
        </authorList>
    </citation>
    <scope>NUCLEOTIDE SEQUENCE [LARGE SCALE GENOMIC DNA]</scope>
    <source>
        <strain evidence="5 6">YK-624</strain>
    </source>
</reference>
<dbReference type="SUPFAM" id="SSF52540">
    <property type="entry name" value="P-loop containing nucleoside triphosphate hydrolases"/>
    <property type="match status" value="1"/>
</dbReference>